<keyword evidence="1" id="KW-0812">Transmembrane</keyword>
<evidence type="ECO:0000313" key="2">
    <source>
        <dbReference type="EMBL" id="NEN23085.1"/>
    </source>
</evidence>
<dbReference type="AlphaFoldDB" id="A0A7K3WQV0"/>
<dbReference type="Gene3D" id="3.30.70.100">
    <property type="match status" value="1"/>
</dbReference>
<keyword evidence="3" id="KW-1185">Reference proteome</keyword>
<evidence type="ECO:0000256" key="1">
    <source>
        <dbReference type="SAM" id="Phobius"/>
    </source>
</evidence>
<dbReference type="GO" id="GO:0046872">
    <property type="term" value="F:metal ion binding"/>
    <property type="evidence" value="ECO:0007669"/>
    <property type="project" value="InterPro"/>
</dbReference>
<name>A0A7K3WQV0_9FLAO</name>
<feature type="transmembrane region" description="Helical" evidence="1">
    <location>
        <begin position="41"/>
        <end position="60"/>
    </location>
</feature>
<proteinExistence type="predicted"/>
<protein>
    <recommendedName>
        <fullName evidence="4">Heavy-metal-associated domain-containing protein</fullName>
    </recommendedName>
</protein>
<accession>A0A7K3WQV0</accession>
<dbReference type="InterPro" id="IPR036163">
    <property type="entry name" value="HMA_dom_sf"/>
</dbReference>
<dbReference type="EMBL" id="JAAGVY010000008">
    <property type="protein sequence ID" value="NEN23085.1"/>
    <property type="molecule type" value="Genomic_DNA"/>
</dbReference>
<sequence>METAEISVVVEGMTCNNCAAGISNSLQKAGFVAIPIDAFGFLNQMVAALAVAFSDVIVIGNSMRLRVKKLS</sequence>
<dbReference type="Proteomes" id="UP000486602">
    <property type="component" value="Unassembled WGS sequence"/>
</dbReference>
<evidence type="ECO:0000313" key="3">
    <source>
        <dbReference type="Proteomes" id="UP000486602"/>
    </source>
</evidence>
<keyword evidence="1" id="KW-0472">Membrane</keyword>
<dbReference type="SUPFAM" id="SSF55008">
    <property type="entry name" value="HMA, heavy metal-associated domain"/>
    <property type="match status" value="1"/>
</dbReference>
<dbReference type="RefSeq" id="WP_163283934.1">
    <property type="nucleotide sequence ID" value="NZ_JAAGVY010000008.1"/>
</dbReference>
<evidence type="ECO:0008006" key="4">
    <source>
        <dbReference type="Google" id="ProtNLM"/>
    </source>
</evidence>
<organism evidence="2 3">
    <name type="scientific">Cryomorpha ignava</name>
    <dbReference type="NCBI Taxonomy" id="101383"/>
    <lineage>
        <taxon>Bacteria</taxon>
        <taxon>Pseudomonadati</taxon>
        <taxon>Bacteroidota</taxon>
        <taxon>Flavobacteriia</taxon>
        <taxon>Flavobacteriales</taxon>
        <taxon>Cryomorphaceae</taxon>
        <taxon>Cryomorpha</taxon>
    </lineage>
</organism>
<keyword evidence="1" id="KW-1133">Transmembrane helix</keyword>
<gene>
    <name evidence="2" type="ORF">G3O08_06180</name>
</gene>
<comment type="caution">
    <text evidence="2">The sequence shown here is derived from an EMBL/GenBank/DDBJ whole genome shotgun (WGS) entry which is preliminary data.</text>
</comment>
<reference evidence="2 3" key="1">
    <citation type="submission" date="2020-02" db="EMBL/GenBank/DDBJ databases">
        <title>Out from the shadows clarifying the taxonomy of the family Cryomorphaceae and related taxa by utilizing the GTDB taxonomic framework.</title>
        <authorList>
            <person name="Bowman J.P."/>
        </authorList>
    </citation>
    <scope>NUCLEOTIDE SEQUENCE [LARGE SCALE GENOMIC DNA]</scope>
    <source>
        <strain evidence="2 3">QSSC 1-22</strain>
    </source>
</reference>